<dbReference type="STRING" id="3818.A0A445B6X8"/>
<keyword evidence="1" id="KW-0812">Transmembrane</keyword>
<sequence>MDPRISFSNFVDAKLAIKNEKNNIYREAPVSSSDFEFSVKNYSMISADEVFFKGMLLPQQCSNKKMVSSTTLREKLLVNDEYDEGNKVVATRIPKTASSRWKERLGLTGRGASKKDKNKNSSHGDHNPVTCLINIDSLSLIITLSIMIYIYMHTKIHY</sequence>
<gene>
    <name evidence="2" type="ORF">Ahy_A10g049256</name>
</gene>
<proteinExistence type="predicted"/>
<keyword evidence="3" id="KW-1185">Reference proteome</keyword>
<keyword evidence="1" id="KW-1133">Transmembrane helix</keyword>
<dbReference type="AlphaFoldDB" id="A0A445B6X8"/>
<organism evidence="2 3">
    <name type="scientific">Arachis hypogaea</name>
    <name type="common">Peanut</name>
    <dbReference type="NCBI Taxonomy" id="3818"/>
    <lineage>
        <taxon>Eukaryota</taxon>
        <taxon>Viridiplantae</taxon>
        <taxon>Streptophyta</taxon>
        <taxon>Embryophyta</taxon>
        <taxon>Tracheophyta</taxon>
        <taxon>Spermatophyta</taxon>
        <taxon>Magnoliopsida</taxon>
        <taxon>eudicotyledons</taxon>
        <taxon>Gunneridae</taxon>
        <taxon>Pentapetalae</taxon>
        <taxon>rosids</taxon>
        <taxon>fabids</taxon>
        <taxon>Fabales</taxon>
        <taxon>Fabaceae</taxon>
        <taxon>Papilionoideae</taxon>
        <taxon>50 kb inversion clade</taxon>
        <taxon>dalbergioids sensu lato</taxon>
        <taxon>Dalbergieae</taxon>
        <taxon>Pterocarpus clade</taxon>
        <taxon>Arachis</taxon>
    </lineage>
</organism>
<evidence type="ECO:0000313" key="2">
    <source>
        <dbReference type="EMBL" id="RYR34411.1"/>
    </source>
</evidence>
<comment type="caution">
    <text evidence="2">The sequence shown here is derived from an EMBL/GenBank/DDBJ whole genome shotgun (WGS) entry which is preliminary data.</text>
</comment>
<dbReference type="PANTHER" id="PTHR31722:SF79">
    <property type="entry name" value="PLANT PROTEIN MATCH IS: (TAIR:PLANT.1) PROTEIN, PUTATIVE-RELATED"/>
    <property type="match status" value="1"/>
</dbReference>
<name>A0A445B6X8_ARAHY</name>
<feature type="transmembrane region" description="Helical" evidence="1">
    <location>
        <begin position="132"/>
        <end position="152"/>
    </location>
</feature>
<evidence type="ECO:0000313" key="3">
    <source>
        <dbReference type="Proteomes" id="UP000289738"/>
    </source>
</evidence>
<accession>A0A445B6X8</accession>
<protein>
    <submittedName>
        <fullName evidence="2">Uncharacterized protein</fullName>
    </submittedName>
</protein>
<reference evidence="2 3" key="1">
    <citation type="submission" date="2019-01" db="EMBL/GenBank/DDBJ databases">
        <title>Sequencing of cultivated peanut Arachis hypogaea provides insights into genome evolution and oil improvement.</title>
        <authorList>
            <person name="Chen X."/>
        </authorList>
    </citation>
    <scope>NUCLEOTIDE SEQUENCE [LARGE SCALE GENOMIC DNA]</scope>
    <source>
        <strain evidence="3">cv. Fuhuasheng</strain>
        <tissue evidence="2">Leaves</tissue>
    </source>
</reference>
<dbReference type="Proteomes" id="UP000289738">
    <property type="component" value="Chromosome A10"/>
</dbReference>
<keyword evidence="1" id="KW-0472">Membrane</keyword>
<dbReference type="EMBL" id="SDMP01000010">
    <property type="protein sequence ID" value="RYR34411.1"/>
    <property type="molecule type" value="Genomic_DNA"/>
</dbReference>
<evidence type="ECO:0000256" key="1">
    <source>
        <dbReference type="SAM" id="Phobius"/>
    </source>
</evidence>
<dbReference type="PANTHER" id="PTHR31722">
    <property type="entry name" value="OS06G0675200 PROTEIN"/>
    <property type="match status" value="1"/>
</dbReference>